<proteinExistence type="inferred from homology"/>
<keyword evidence="1" id="KW-0472">Membrane</keyword>
<dbReference type="Proteomes" id="UP000467488">
    <property type="component" value="Chromosome"/>
</dbReference>
<gene>
    <name evidence="3" type="primary">flk</name>
    <name evidence="3" type="ORF">EIMP300_36640</name>
</gene>
<evidence type="ECO:0000313" key="3">
    <source>
        <dbReference type="EMBL" id="BBU82264.1"/>
    </source>
</evidence>
<dbReference type="GO" id="GO:0010468">
    <property type="term" value="P:regulation of gene expression"/>
    <property type="evidence" value="ECO:0007669"/>
    <property type="project" value="InterPro"/>
</dbReference>
<dbReference type="EMBL" id="AP022360">
    <property type="protein sequence ID" value="BBU82264.1"/>
    <property type="molecule type" value="Genomic_DNA"/>
</dbReference>
<evidence type="ECO:0000256" key="1">
    <source>
        <dbReference type="PIRNR" id="PIRNR020588"/>
    </source>
</evidence>
<dbReference type="PIRSF" id="PIRSF020588">
    <property type="entry name" value="Flk"/>
    <property type="match status" value="1"/>
</dbReference>
<reference evidence="3 4" key="1">
    <citation type="submission" date="2020-01" db="EMBL/GenBank/DDBJ databases">
        <title>Dynamics of blaIMP-6 dissemination in carbapenem resistant Enterobacteriacea isolated from regional surveillance in Osaka, Japan.</title>
        <authorList>
            <person name="Abe R."/>
            <person name="Akeda Y."/>
            <person name="Sugawara Y."/>
            <person name="Yamamoto N."/>
            <person name="Tomono K."/>
            <person name="Takeuchi D."/>
            <person name="Kawahara R."/>
            <person name="Hamada S."/>
        </authorList>
    </citation>
    <scope>NUCLEOTIDE SEQUENCE [LARGE SCALE GENOMIC DNA]</scope>
    <source>
        <strain evidence="3 4">E300</strain>
    </source>
</reference>
<name>A0A8S0FPX5_ECOLX</name>
<keyword evidence="3" id="KW-0282">Flagellum</keyword>
<sequence>MIQPISGPPPGQPPGQGDNLPSGAGNQPLSSQQRTSLESLMTKVTSLTQQQRAELWAGIRHDIGLSGDSPLLSRHFPAAEHNLAQRLLAAQKSHSARQLLAQLGEYLRLGNNRQAVTDYIRHNFGQTPLNQLSPEQLKTILTLLQEGKMVIPQPQQREATDRPLLPAEHNALKQLVTKLAAATGEPSKQIWQSMLELSGVKDGELIPAKLFNHLVTWLQARQTLSQQNTPTLESLQMALKQPLDASELAALSAYIQQKYGLSAQSSLSSAQAEDILNQLYQRRVKGIEPRDMQPLLNPFPPMMDTLQNMATHHIVASSRAVDTVSRDYPDAGLAGSLAPTK</sequence>
<keyword evidence="1" id="KW-0997">Cell inner membrane</keyword>
<comment type="function">
    <text evidence="1">Acts as a regulator of flagellar gene expression by modulating the protein level of the anti sigma factor FlgM upon sensing ring completion or hook elongation. Flk could inhibit FlgM secretion by acting as a braking system for the flagellar-associated type III secretion system.</text>
</comment>
<feature type="region of interest" description="Disordered" evidence="2">
    <location>
        <begin position="1"/>
        <end position="35"/>
    </location>
</feature>
<keyword evidence="3" id="KW-0966">Cell projection</keyword>
<dbReference type="GO" id="GO:0005886">
    <property type="term" value="C:plasma membrane"/>
    <property type="evidence" value="ECO:0007669"/>
    <property type="project" value="UniProtKB-SubCell"/>
</dbReference>
<evidence type="ECO:0000313" key="4">
    <source>
        <dbReference type="Proteomes" id="UP000467488"/>
    </source>
</evidence>
<accession>A0A8S0FPX5</accession>
<feature type="compositionally biased region" description="Pro residues" evidence="2">
    <location>
        <begin position="1"/>
        <end position="13"/>
    </location>
</feature>
<comment type="similarity">
    <text evidence="1">Belongs to the flk family.</text>
</comment>
<evidence type="ECO:0000256" key="2">
    <source>
        <dbReference type="SAM" id="MobiDB-lite"/>
    </source>
</evidence>
<keyword evidence="3" id="KW-0969">Cilium</keyword>
<keyword evidence="1" id="KW-1003">Cell membrane</keyword>
<organism evidence="3 4">
    <name type="scientific">Escherichia coli</name>
    <dbReference type="NCBI Taxonomy" id="562"/>
    <lineage>
        <taxon>Bacteria</taxon>
        <taxon>Pseudomonadati</taxon>
        <taxon>Pseudomonadota</taxon>
        <taxon>Gammaproteobacteria</taxon>
        <taxon>Enterobacterales</taxon>
        <taxon>Enterobacteriaceae</taxon>
        <taxon>Escherichia</taxon>
    </lineage>
</organism>
<protein>
    <recommendedName>
        <fullName evidence="1">Flagellar regulator flk</fullName>
    </recommendedName>
    <alternativeName>
        <fullName evidence="1">Fluke</fullName>
    </alternativeName>
</protein>
<dbReference type="NCBIfam" id="NF007987">
    <property type="entry name" value="PRK10715.1"/>
    <property type="match status" value="1"/>
</dbReference>
<dbReference type="AlphaFoldDB" id="A0A8S0FPX5"/>
<dbReference type="InterPro" id="IPR023597">
    <property type="entry name" value="Flagellar_regulator_Flk"/>
</dbReference>
<feature type="compositionally biased region" description="Polar residues" evidence="2">
    <location>
        <begin position="24"/>
        <end position="35"/>
    </location>
</feature>
<comment type="subcellular location">
    <subcellularLocation>
        <location evidence="1">Cell inner membrane</location>
        <topology evidence="1">Single-pass membrane protein</topology>
    </subcellularLocation>
</comment>